<dbReference type="PaxDb" id="321967-LSEI_0039"/>
<gene>
    <name evidence="1" type="ordered locus">LSEI_0039</name>
</gene>
<dbReference type="HOGENOM" id="CLU_2523313_0_0_9"/>
<accession>Q03D17</accession>
<evidence type="ECO:0000313" key="2">
    <source>
        <dbReference type="Proteomes" id="UP000001651"/>
    </source>
</evidence>
<sequence length="84" mass="8997">MLHLIVILVIFAVFFVPGWSALAGAIDTAWLAKADTSLNVSTFNDIKPLFDSTTGIKIDVAHLMASLNALLFGASLLRPLASRI</sequence>
<organism evidence="1 2">
    <name type="scientific">Lacticaseibacillus paracasei (strain ATCC 334 / BCRC 17002 / CCUG 31169 / CIP 107868 / KCTC 3260 / NRRL B-441)</name>
    <name type="common">Lactobacillus paracasei</name>
    <dbReference type="NCBI Taxonomy" id="321967"/>
    <lineage>
        <taxon>Bacteria</taxon>
        <taxon>Bacillati</taxon>
        <taxon>Bacillota</taxon>
        <taxon>Bacilli</taxon>
        <taxon>Lactobacillales</taxon>
        <taxon>Lactobacillaceae</taxon>
        <taxon>Lacticaseibacillus</taxon>
    </lineage>
</organism>
<evidence type="ECO:0000313" key="1">
    <source>
        <dbReference type="EMBL" id="ABJ68905.1"/>
    </source>
</evidence>
<keyword evidence="2" id="KW-1185">Reference proteome</keyword>
<dbReference type="STRING" id="321967.LSEI_0039"/>
<proteinExistence type="predicted"/>
<dbReference type="Proteomes" id="UP000001651">
    <property type="component" value="Chromosome"/>
</dbReference>
<protein>
    <submittedName>
        <fullName evidence="1">Uncharacterized protein</fullName>
    </submittedName>
</protein>
<dbReference type="EMBL" id="CP000423">
    <property type="protein sequence ID" value="ABJ68905.1"/>
    <property type="molecule type" value="Genomic_DNA"/>
</dbReference>
<dbReference type="AlphaFoldDB" id="Q03D17"/>
<dbReference type="KEGG" id="lca:LSEI_0039"/>
<reference evidence="1 2" key="1">
    <citation type="journal article" date="2006" name="Proc. Natl. Acad. Sci. U.S.A.">
        <title>Comparative genomics of the lactic acid bacteria.</title>
        <authorList>
            <person name="Makarova K."/>
            <person name="Slesarev A."/>
            <person name="Wolf Y."/>
            <person name="Sorokin A."/>
            <person name="Mirkin B."/>
            <person name="Koonin E."/>
            <person name="Pavlov A."/>
            <person name="Pavlova N."/>
            <person name="Karamychev V."/>
            <person name="Polouchine N."/>
            <person name="Shakhova V."/>
            <person name="Grigoriev I."/>
            <person name="Lou Y."/>
            <person name="Rohksar D."/>
            <person name="Lucas S."/>
            <person name="Huang K."/>
            <person name="Goodstein D.M."/>
            <person name="Hawkins T."/>
            <person name="Plengvidhya V."/>
            <person name="Welker D."/>
            <person name="Hughes J."/>
            <person name="Goh Y."/>
            <person name="Benson A."/>
            <person name="Baldwin K."/>
            <person name="Lee J.H."/>
            <person name="Diaz-Muniz I."/>
            <person name="Dosti B."/>
            <person name="Smeianov V."/>
            <person name="Wechter W."/>
            <person name="Barabote R."/>
            <person name="Lorca G."/>
            <person name="Altermann E."/>
            <person name="Barrangou R."/>
            <person name="Ganesan B."/>
            <person name="Xie Y."/>
            <person name="Rawsthorne H."/>
            <person name="Tamir D."/>
            <person name="Parker C."/>
            <person name="Breidt F."/>
            <person name="Broadbent J."/>
            <person name="Hutkins R."/>
            <person name="O'Sullivan D."/>
            <person name="Steele J."/>
            <person name="Unlu G."/>
            <person name="Saier M."/>
            <person name="Klaenhammer T."/>
            <person name="Richardson P."/>
            <person name="Kozyavkin S."/>
            <person name="Weimer B."/>
            <person name="Mills D."/>
        </authorList>
    </citation>
    <scope>NUCLEOTIDE SEQUENCE [LARGE SCALE GENOMIC DNA]</scope>
    <source>
        <strain evidence="2">ATCC 334 / BCRC 17002 / CCUG 31169 / CIP 107868 / KCTC 3260 / NRRL B-441</strain>
    </source>
</reference>
<name>Q03D17_LACP3</name>